<keyword evidence="2" id="KW-1185">Reference proteome</keyword>
<proteinExistence type="predicted"/>
<evidence type="ECO:0000313" key="2">
    <source>
        <dbReference type="Proteomes" id="UP001521222"/>
    </source>
</evidence>
<sequence>MPALAYLFHQSTYVFPIVGVQTIEHVKLMPNALNIQLSNDEIDQIHNAAPFNPLFPNSFLFGEKYNLRLTATDESNYQMATWINAPPKQPPYAPRL</sequence>
<dbReference type="SUPFAM" id="SSF51430">
    <property type="entry name" value="NAD(P)-linked oxidoreductase"/>
    <property type="match status" value="1"/>
</dbReference>
<name>A0ABR3RTE8_9PLEO</name>
<dbReference type="InterPro" id="IPR036812">
    <property type="entry name" value="NAD(P)_OxRdtase_dom_sf"/>
</dbReference>
<accession>A0ABR3RTE8</accession>
<comment type="caution">
    <text evidence="1">The sequence shown here is derived from an EMBL/GenBank/DDBJ whole genome shotgun (WGS) entry which is preliminary data.</text>
</comment>
<gene>
    <name evidence="1" type="ORF">SLS59_002917</name>
</gene>
<organism evidence="1 2">
    <name type="scientific">Nothophoma quercina</name>
    <dbReference type="NCBI Taxonomy" id="749835"/>
    <lineage>
        <taxon>Eukaryota</taxon>
        <taxon>Fungi</taxon>
        <taxon>Dikarya</taxon>
        <taxon>Ascomycota</taxon>
        <taxon>Pezizomycotina</taxon>
        <taxon>Dothideomycetes</taxon>
        <taxon>Pleosporomycetidae</taxon>
        <taxon>Pleosporales</taxon>
        <taxon>Pleosporineae</taxon>
        <taxon>Didymellaceae</taxon>
        <taxon>Nothophoma</taxon>
    </lineage>
</organism>
<protein>
    <submittedName>
        <fullName evidence="1">Uncharacterized protein</fullName>
    </submittedName>
</protein>
<dbReference type="Proteomes" id="UP001521222">
    <property type="component" value="Unassembled WGS sequence"/>
</dbReference>
<evidence type="ECO:0000313" key="1">
    <source>
        <dbReference type="EMBL" id="KAL1607212.1"/>
    </source>
</evidence>
<dbReference type="Gene3D" id="3.20.20.100">
    <property type="entry name" value="NADP-dependent oxidoreductase domain"/>
    <property type="match status" value="1"/>
</dbReference>
<reference evidence="1 2" key="1">
    <citation type="submission" date="2024-02" db="EMBL/GenBank/DDBJ databases">
        <title>De novo assembly and annotation of 12 fungi associated with fruit tree decline syndrome in Ontario, Canada.</title>
        <authorList>
            <person name="Sulman M."/>
            <person name="Ellouze W."/>
            <person name="Ilyukhin E."/>
        </authorList>
    </citation>
    <scope>NUCLEOTIDE SEQUENCE [LARGE SCALE GENOMIC DNA]</scope>
    <source>
        <strain evidence="1 2">M97-236</strain>
    </source>
</reference>
<dbReference type="EMBL" id="JAKIXB020000007">
    <property type="protein sequence ID" value="KAL1607212.1"/>
    <property type="molecule type" value="Genomic_DNA"/>
</dbReference>